<proteinExistence type="predicted"/>
<dbReference type="STRING" id="882086.SacxiDRAFT_0686"/>
<accession>I0UYK2</accession>
<name>I0UYK2_9PSEU</name>
<dbReference type="EMBL" id="JH636049">
    <property type="protein sequence ID" value="EID52955.1"/>
    <property type="molecule type" value="Genomic_DNA"/>
</dbReference>
<dbReference type="RefSeq" id="WP_006237061.1">
    <property type="nucleotide sequence ID" value="NZ_JH636049.1"/>
</dbReference>
<protein>
    <submittedName>
        <fullName evidence="2">Uncharacterized protein</fullName>
    </submittedName>
</protein>
<organism evidence="2 3">
    <name type="scientific">Saccharomonospora xinjiangensis XJ-54</name>
    <dbReference type="NCBI Taxonomy" id="882086"/>
    <lineage>
        <taxon>Bacteria</taxon>
        <taxon>Bacillati</taxon>
        <taxon>Actinomycetota</taxon>
        <taxon>Actinomycetes</taxon>
        <taxon>Pseudonocardiales</taxon>
        <taxon>Pseudonocardiaceae</taxon>
        <taxon>Saccharomonospora</taxon>
    </lineage>
</organism>
<gene>
    <name evidence="2" type="ORF">SacxiDRAFT_0686</name>
</gene>
<dbReference type="AlphaFoldDB" id="I0UYK2"/>
<evidence type="ECO:0000256" key="1">
    <source>
        <dbReference type="SAM" id="MobiDB-lite"/>
    </source>
</evidence>
<dbReference type="OrthoDB" id="3557287at2"/>
<dbReference type="HOGENOM" id="CLU_2384370_0_0_11"/>
<feature type="region of interest" description="Disordered" evidence="1">
    <location>
        <begin position="58"/>
        <end position="94"/>
    </location>
</feature>
<evidence type="ECO:0000313" key="3">
    <source>
        <dbReference type="Proteomes" id="UP000004691"/>
    </source>
</evidence>
<keyword evidence="3" id="KW-1185">Reference proteome</keyword>
<dbReference type="Proteomes" id="UP000004691">
    <property type="component" value="Unassembled WGS sequence"/>
</dbReference>
<evidence type="ECO:0000313" key="2">
    <source>
        <dbReference type="EMBL" id="EID52955.1"/>
    </source>
</evidence>
<sequence>MLSRRRIRIALIALIVLALVGWFAQQALGVGDPGPHGGSLPGAEPVPGNGAACVVTGVSHHDGRSNGARETLSVHRSAGTCGEGLPQRVAVEQP</sequence>
<reference evidence="2 3" key="1">
    <citation type="submission" date="2012-01" db="EMBL/GenBank/DDBJ databases">
        <title>Improved High-Quality Draft sequence of Saccharomonospora xinjiangensis XJ-54.</title>
        <authorList>
            <consortium name="US DOE Joint Genome Institute"/>
            <person name="Lucas S."/>
            <person name="Han J."/>
            <person name="Lapidus A."/>
            <person name="Cheng J.-F."/>
            <person name="Goodwin L."/>
            <person name="Pitluck S."/>
            <person name="Peters L."/>
            <person name="Mikhailova N."/>
            <person name="Teshima H."/>
            <person name="Detter J.C."/>
            <person name="Han C."/>
            <person name="Tapia R."/>
            <person name="Land M."/>
            <person name="Hauser L."/>
            <person name="Kyrpides N."/>
            <person name="Ivanova N."/>
            <person name="Pagani I."/>
            <person name="Brambilla E.-M."/>
            <person name="Klenk H.-P."/>
            <person name="Woyke T."/>
        </authorList>
    </citation>
    <scope>NUCLEOTIDE SEQUENCE [LARGE SCALE GENOMIC DNA]</scope>
    <source>
        <strain evidence="2 3">XJ-54</strain>
    </source>
</reference>